<evidence type="ECO:0000256" key="6">
    <source>
        <dbReference type="ARBA" id="ARBA00022989"/>
    </source>
</evidence>
<keyword evidence="4" id="KW-0808">Transferase</keyword>
<dbReference type="PANTHER" id="PTHR33908">
    <property type="entry name" value="MANNOSYLTRANSFERASE YKCB-RELATED"/>
    <property type="match status" value="1"/>
</dbReference>
<dbReference type="InterPro" id="IPR050297">
    <property type="entry name" value="LipidA_mod_glycosyltrf_83"/>
</dbReference>
<proteinExistence type="predicted"/>
<dbReference type="Proteomes" id="UP000533953">
    <property type="component" value="Unassembled WGS sequence"/>
</dbReference>
<evidence type="ECO:0000259" key="8">
    <source>
        <dbReference type="Pfam" id="PF13231"/>
    </source>
</evidence>
<comment type="subcellular location">
    <subcellularLocation>
        <location evidence="1">Cell membrane</location>
        <topology evidence="1">Multi-pass membrane protein</topology>
    </subcellularLocation>
</comment>
<keyword evidence="7" id="KW-0472">Membrane</keyword>
<dbReference type="Pfam" id="PF13231">
    <property type="entry name" value="PMT_2"/>
    <property type="match status" value="1"/>
</dbReference>
<sequence length="500" mass="57105">MLKKSLTGIALWIPALIMIVFLVSTAILLQQPSDKSFSSIWMLLTIGAGILLILALCIWGFMKLYQWKKVYFYVALAALILIPRIVWIVWIPTHAVSDFYYYHVIASYIADNNSWETLYDQGILSYAPYFTHILNFSNVLSSVYNIFGNSYLAAQLFNSVLMLAGTFLLFRVVKNWFPLGVAVTSSIIFALWPAYFMYSTLLATEPLFMFLFILALFLYQQVEQRAPSFFWSLLLVITLIALNMIRPLAVVLLIAFLITSFLLRPNRKETLKRYAFVVVLFLVFLAGQSTINKLVYHIPTSNGTVGYNVLVGSNEKSGGQWSKEDSDTFWKLYNANKTNTAKADSAMMQQGLDRYKKMAEDGKLGEHFVNKMKNFSNESYGYDWNIYSDAPFIWYHSGLILTICNVFMYILLGLNFLTVVLALYLRKIADIYLFVLLQVGFTLSTLLVEVQGRYHVPLIIGYSIIAAWGCWQAYRLFARKGKKKTASETTTNTEDIGLMQ</sequence>
<protein>
    <recommendedName>
        <fullName evidence="8">Glycosyltransferase RgtA/B/C/D-like domain-containing protein</fullName>
    </recommendedName>
</protein>
<name>A0A7X0XES4_9LIST</name>
<dbReference type="EMBL" id="JAASTX010000021">
    <property type="protein sequence ID" value="MBC1492879.1"/>
    <property type="molecule type" value="Genomic_DNA"/>
</dbReference>
<evidence type="ECO:0000256" key="4">
    <source>
        <dbReference type="ARBA" id="ARBA00022679"/>
    </source>
</evidence>
<dbReference type="InterPro" id="IPR038731">
    <property type="entry name" value="RgtA/B/C-like"/>
</dbReference>
<keyword evidence="6" id="KW-1133">Transmembrane helix</keyword>
<dbReference type="AlphaFoldDB" id="A0A7X0XES4"/>
<evidence type="ECO:0000313" key="10">
    <source>
        <dbReference type="Proteomes" id="UP000533953"/>
    </source>
</evidence>
<evidence type="ECO:0000256" key="2">
    <source>
        <dbReference type="ARBA" id="ARBA00022475"/>
    </source>
</evidence>
<feature type="domain" description="Glycosyltransferase RgtA/B/C/D-like" evidence="8">
    <location>
        <begin position="140"/>
        <end position="284"/>
    </location>
</feature>
<keyword evidence="5" id="KW-0812">Transmembrane</keyword>
<dbReference type="PANTHER" id="PTHR33908:SF11">
    <property type="entry name" value="MEMBRANE PROTEIN"/>
    <property type="match status" value="1"/>
</dbReference>
<gene>
    <name evidence="9" type="ORF">HCI99_13745</name>
</gene>
<dbReference type="GO" id="GO:0009103">
    <property type="term" value="P:lipopolysaccharide biosynthetic process"/>
    <property type="evidence" value="ECO:0007669"/>
    <property type="project" value="UniProtKB-ARBA"/>
</dbReference>
<evidence type="ECO:0000256" key="3">
    <source>
        <dbReference type="ARBA" id="ARBA00022676"/>
    </source>
</evidence>
<evidence type="ECO:0000256" key="7">
    <source>
        <dbReference type="ARBA" id="ARBA00023136"/>
    </source>
</evidence>
<dbReference type="GO" id="GO:0005886">
    <property type="term" value="C:plasma membrane"/>
    <property type="evidence" value="ECO:0007669"/>
    <property type="project" value="UniProtKB-SubCell"/>
</dbReference>
<organism evidence="9 10">
    <name type="scientific">Listeria booriae</name>
    <dbReference type="NCBI Taxonomy" id="1552123"/>
    <lineage>
        <taxon>Bacteria</taxon>
        <taxon>Bacillati</taxon>
        <taxon>Bacillota</taxon>
        <taxon>Bacilli</taxon>
        <taxon>Bacillales</taxon>
        <taxon>Listeriaceae</taxon>
        <taxon>Listeria</taxon>
    </lineage>
</organism>
<comment type="caution">
    <text evidence="9">The sequence shown here is derived from an EMBL/GenBank/DDBJ whole genome shotgun (WGS) entry which is preliminary data.</text>
</comment>
<keyword evidence="3" id="KW-0328">Glycosyltransferase</keyword>
<keyword evidence="2" id="KW-1003">Cell membrane</keyword>
<accession>A0A7X0XES4</accession>
<dbReference type="RefSeq" id="WP_185408013.1">
    <property type="nucleotide sequence ID" value="NZ_JAARQU010000002.1"/>
</dbReference>
<evidence type="ECO:0000256" key="5">
    <source>
        <dbReference type="ARBA" id="ARBA00022692"/>
    </source>
</evidence>
<evidence type="ECO:0000256" key="1">
    <source>
        <dbReference type="ARBA" id="ARBA00004651"/>
    </source>
</evidence>
<reference evidence="9 10" key="1">
    <citation type="submission" date="2020-03" db="EMBL/GenBank/DDBJ databases">
        <title>Soil Listeria distribution.</title>
        <authorList>
            <person name="Liao J."/>
            <person name="Wiedmann M."/>
        </authorList>
    </citation>
    <scope>NUCLEOTIDE SEQUENCE [LARGE SCALE GENOMIC DNA]</scope>
    <source>
        <strain evidence="9 10">FSL L7-1547</strain>
    </source>
</reference>
<dbReference type="GO" id="GO:0016763">
    <property type="term" value="F:pentosyltransferase activity"/>
    <property type="evidence" value="ECO:0007669"/>
    <property type="project" value="TreeGrafter"/>
</dbReference>
<evidence type="ECO:0000313" key="9">
    <source>
        <dbReference type="EMBL" id="MBC1492879.1"/>
    </source>
</evidence>